<dbReference type="RefSeq" id="WP_077111469.1">
    <property type="nucleotide sequence ID" value="NZ_JAFBFH010000018.1"/>
</dbReference>
<name>A0ABS2R805_9BACI</name>
<dbReference type="InterPro" id="IPR017871">
    <property type="entry name" value="ABC_transporter-like_CS"/>
</dbReference>
<evidence type="ECO:0000256" key="7">
    <source>
        <dbReference type="ARBA" id="ARBA00023136"/>
    </source>
</evidence>
<evidence type="ECO:0000256" key="6">
    <source>
        <dbReference type="ARBA" id="ARBA00022840"/>
    </source>
</evidence>
<dbReference type="InterPro" id="IPR003593">
    <property type="entry name" value="AAA+_ATPase"/>
</dbReference>
<sequence>MEEPILEITNLTTSFYRKKELLPAVDNVSFSISKGQTVCVVGESGSGKSVTALSIMRLIPEHAGKITGGEIVFKGKDLLKLSDKDMRAVRGNRVSMVFQEPMTTLNPVFTIGNQLMETIMMHQNVTKKEAMEKALEMLKKVNIPSPAQRLQQYPHQLSGGMRQRVVIAMALVCKPELLVADEPTTALDVTTQAQILKLMNDLKSQTETAVLFITHNMGVVAATADKVIVMYCGRIVECSDAKTIFKDPKHPYTIGLLKSIPKIAEPQKKLFSIKGSVPAPGQIKKGCRFQSRCELVTEQCRLEEPPLIEKNGSLVRCWQI</sequence>
<evidence type="ECO:0000256" key="1">
    <source>
        <dbReference type="ARBA" id="ARBA00004202"/>
    </source>
</evidence>
<evidence type="ECO:0000259" key="8">
    <source>
        <dbReference type="PROSITE" id="PS50893"/>
    </source>
</evidence>
<keyword evidence="4" id="KW-1003">Cell membrane</keyword>
<dbReference type="PANTHER" id="PTHR43297:SF2">
    <property type="entry name" value="DIPEPTIDE TRANSPORT ATP-BINDING PROTEIN DPPD"/>
    <property type="match status" value="1"/>
</dbReference>
<dbReference type="PROSITE" id="PS50893">
    <property type="entry name" value="ABC_TRANSPORTER_2"/>
    <property type="match status" value="1"/>
</dbReference>
<keyword evidence="3" id="KW-0813">Transport</keyword>
<evidence type="ECO:0000256" key="3">
    <source>
        <dbReference type="ARBA" id="ARBA00022448"/>
    </source>
</evidence>
<reference evidence="9 10" key="1">
    <citation type="submission" date="2021-01" db="EMBL/GenBank/DDBJ databases">
        <title>Genomic Encyclopedia of Type Strains, Phase IV (KMG-IV): sequencing the most valuable type-strain genomes for metagenomic binning, comparative biology and taxonomic classification.</title>
        <authorList>
            <person name="Goeker M."/>
        </authorList>
    </citation>
    <scope>NUCLEOTIDE SEQUENCE [LARGE SCALE GENOMIC DNA]</scope>
    <source>
        <strain evidence="9 10">DSM 105453</strain>
    </source>
</reference>
<organism evidence="9 10">
    <name type="scientific">Siminovitchia thermophila</name>
    <dbReference type="NCBI Taxonomy" id="1245522"/>
    <lineage>
        <taxon>Bacteria</taxon>
        <taxon>Bacillati</taxon>
        <taxon>Bacillota</taxon>
        <taxon>Bacilli</taxon>
        <taxon>Bacillales</taxon>
        <taxon>Bacillaceae</taxon>
        <taxon>Siminovitchia</taxon>
    </lineage>
</organism>
<evidence type="ECO:0000256" key="2">
    <source>
        <dbReference type="ARBA" id="ARBA00005417"/>
    </source>
</evidence>
<dbReference type="Pfam" id="PF08352">
    <property type="entry name" value="oligo_HPY"/>
    <property type="match status" value="1"/>
</dbReference>
<keyword evidence="6 9" id="KW-0067">ATP-binding</keyword>
<dbReference type="CDD" id="cd03257">
    <property type="entry name" value="ABC_NikE_OppD_transporters"/>
    <property type="match status" value="1"/>
</dbReference>
<evidence type="ECO:0000313" key="10">
    <source>
        <dbReference type="Proteomes" id="UP000823485"/>
    </source>
</evidence>
<keyword evidence="10" id="KW-1185">Reference proteome</keyword>
<evidence type="ECO:0000256" key="5">
    <source>
        <dbReference type="ARBA" id="ARBA00022741"/>
    </source>
</evidence>
<feature type="domain" description="ABC transporter" evidence="8">
    <location>
        <begin position="6"/>
        <end position="257"/>
    </location>
</feature>
<dbReference type="NCBIfam" id="TIGR01727">
    <property type="entry name" value="oligo_HPY"/>
    <property type="match status" value="1"/>
</dbReference>
<dbReference type="Proteomes" id="UP000823485">
    <property type="component" value="Unassembled WGS sequence"/>
</dbReference>
<dbReference type="EMBL" id="JAFBFH010000018">
    <property type="protein sequence ID" value="MBM7715773.1"/>
    <property type="molecule type" value="Genomic_DNA"/>
</dbReference>
<comment type="similarity">
    <text evidence="2">Belongs to the ABC transporter superfamily.</text>
</comment>
<evidence type="ECO:0000256" key="4">
    <source>
        <dbReference type="ARBA" id="ARBA00022475"/>
    </source>
</evidence>
<dbReference type="PANTHER" id="PTHR43297">
    <property type="entry name" value="OLIGOPEPTIDE TRANSPORT ATP-BINDING PROTEIN APPD"/>
    <property type="match status" value="1"/>
</dbReference>
<dbReference type="SUPFAM" id="SSF52540">
    <property type="entry name" value="P-loop containing nucleoside triphosphate hydrolases"/>
    <property type="match status" value="1"/>
</dbReference>
<keyword evidence="7" id="KW-0472">Membrane</keyword>
<keyword evidence="5" id="KW-0547">Nucleotide-binding</keyword>
<comment type="subcellular location">
    <subcellularLocation>
        <location evidence="1">Cell membrane</location>
        <topology evidence="1">Peripheral membrane protein</topology>
    </subcellularLocation>
</comment>
<dbReference type="Pfam" id="PF00005">
    <property type="entry name" value="ABC_tran"/>
    <property type="match status" value="1"/>
</dbReference>
<dbReference type="InterPro" id="IPR003439">
    <property type="entry name" value="ABC_transporter-like_ATP-bd"/>
</dbReference>
<dbReference type="GO" id="GO:0005524">
    <property type="term" value="F:ATP binding"/>
    <property type="evidence" value="ECO:0007669"/>
    <property type="project" value="UniProtKB-KW"/>
</dbReference>
<protein>
    <submittedName>
        <fullName evidence="9">Peptide/nickel transport system ATP-binding protein/oligopeptide transport system ATP-binding protein</fullName>
    </submittedName>
</protein>
<dbReference type="InterPro" id="IPR013563">
    <property type="entry name" value="Oligopep_ABC_C"/>
</dbReference>
<dbReference type="PROSITE" id="PS00211">
    <property type="entry name" value="ABC_TRANSPORTER_1"/>
    <property type="match status" value="1"/>
</dbReference>
<accession>A0ABS2R805</accession>
<dbReference type="Gene3D" id="3.40.50.300">
    <property type="entry name" value="P-loop containing nucleotide triphosphate hydrolases"/>
    <property type="match status" value="1"/>
</dbReference>
<comment type="caution">
    <text evidence="9">The sequence shown here is derived from an EMBL/GenBank/DDBJ whole genome shotgun (WGS) entry which is preliminary data.</text>
</comment>
<gene>
    <name evidence="9" type="ORF">JOC94_002762</name>
</gene>
<dbReference type="SMART" id="SM00382">
    <property type="entry name" value="AAA"/>
    <property type="match status" value="1"/>
</dbReference>
<dbReference type="InterPro" id="IPR050388">
    <property type="entry name" value="ABC_Ni/Peptide_Import"/>
</dbReference>
<proteinExistence type="inferred from homology"/>
<dbReference type="InterPro" id="IPR027417">
    <property type="entry name" value="P-loop_NTPase"/>
</dbReference>
<evidence type="ECO:0000313" key="9">
    <source>
        <dbReference type="EMBL" id="MBM7715773.1"/>
    </source>
</evidence>